<comment type="caution">
    <text evidence="1">The sequence shown here is derived from an EMBL/GenBank/DDBJ whole genome shotgun (WGS) entry which is preliminary data.</text>
</comment>
<gene>
    <name evidence="1" type="ORF">B9Z55_028968</name>
</gene>
<evidence type="ECO:0000313" key="2">
    <source>
        <dbReference type="Proteomes" id="UP000230233"/>
    </source>
</evidence>
<dbReference type="AlphaFoldDB" id="A0A2G5S9L3"/>
<proteinExistence type="predicted"/>
<dbReference type="EMBL" id="PDUG01000062">
    <property type="protein sequence ID" value="PIC11616.1"/>
    <property type="molecule type" value="Genomic_DNA"/>
</dbReference>
<reference evidence="2" key="1">
    <citation type="submission" date="2017-10" db="EMBL/GenBank/DDBJ databases">
        <title>Rapid genome shrinkage in a self-fertile nematode reveals novel sperm competition proteins.</title>
        <authorList>
            <person name="Yin D."/>
            <person name="Schwarz E.M."/>
            <person name="Thomas C.G."/>
            <person name="Felde R.L."/>
            <person name="Korf I.F."/>
            <person name="Cutter A.D."/>
            <person name="Schartner C.M."/>
            <person name="Ralston E.J."/>
            <person name="Meyer B.J."/>
            <person name="Haag E.S."/>
        </authorList>
    </citation>
    <scope>NUCLEOTIDE SEQUENCE [LARGE SCALE GENOMIC DNA]</scope>
    <source>
        <strain evidence="2">JU1422</strain>
    </source>
</reference>
<dbReference type="Proteomes" id="UP000230233">
    <property type="component" value="Unassembled WGS sequence"/>
</dbReference>
<protein>
    <submittedName>
        <fullName evidence="1">Uncharacterized protein</fullName>
    </submittedName>
</protein>
<sequence length="806" mass="92660">MTPQKMTPQTPSGRFCLKNGSLSTFPPPTGSHSKNENSGSGTTLTEQLLNFVHYDKLDIYAAGRLLAQESKKRDIWPEAESFIRKISGTVHEVVHVPRVFDYTNEETMYCIELKDLLKKYQEKPAVKILQMPAISTTILEKIGSMWNVSRCSWKLTDNNFQVSDEWMHGFMTREKNAKKIVKSFMIHILMNITSPPENIKTFTIRTTRNTKSGYEELPADVTHELIRLAVEGLGLNRWELSDDASDYQLTSSSWFKCIGRNEAESRAIRSRMIEFKASSGPNFLEILKTCFPEIRRYENGRDHLDKVHHVKKERKRVHQEELNGYKYTFEEIIKFHEQIHMNNVVNKGKNFRESPRYRQLLETEEEFYNHCVNIQISVFFDGFRLKKQTRREYTPFYIRVESLENSIKSLPECVLLLAMIESRGNVPTQCFEYVSQNLLLQLDLLSDTVLDFEGDPWTVRIRLSHGMSDLKGIHEASGGLPYWFSEFGCHKCVVASVSRSRSARSFTGTGVPRTTETMIQQFHSKSFDFGKETGFNAVVLPCNYNLDLLHLLSEGVLKDWTKGLLFSSSSWVERNTTPATMRSLSKILAEVQNYTYSNSFIMSSKDFSRLTGSEIEAVAYVVLRIAVALHVFTDESIHVLLLGNVLICDSLYKKKYAEMRNVANIVGDFHDKSHPLYVTLKTHLTYRHLANDLMINNVDGTNSADFEKLHKYLQLGLVDHNCAHQSIEMSKNFLTIREILSSLKSNVSTNGFVSELVSLKNGVPRFSKTFPITETMKVCSKWEWPAAEVRIRKPEWKEFIKDSTSI</sequence>
<dbReference type="OrthoDB" id="5878023at2759"/>
<dbReference type="STRING" id="1611254.A0A2G5S9L3"/>
<evidence type="ECO:0000313" key="1">
    <source>
        <dbReference type="EMBL" id="PIC11616.1"/>
    </source>
</evidence>
<keyword evidence="2" id="KW-1185">Reference proteome</keyword>
<organism evidence="1 2">
    <name type="scientific">Caenorhabditis nigoni</name>
    <dbReference type="NCBI Taxonomy" id="1611254"/>
    <lineage>
        <taxon>Eukaryota</taxon>
        <taxon>Metazoa</taxon>
        <taxon>Ecdysozoa</taxon>
        <taxon>Nematoda</taxon>
        <taxon>Chromadorea</taxon>
        <taxon>Rhabditida</taxon>
        <taxon>Rhabditina</taxon>
        <taxon>Rhabditomorpha</taxon>
        <taxon>Rhabditoidea</taxon>
        <taxon>Rhabditidae</taxon>
        <taxon>Peloderinae</taxon>
        <taxon>Caenorhabditis</taxon>
    </lineage>
</organism>
<name>A0A2G5S9L3_9PELO</name>
<accession>A0A2G5S9L3</accession>